<dbReference type="Proteomes" id="UP000265703">
    <property type="component" value="Unassembled WGS sequence"/>
</dbReference>
<sequence length="159" mass="18233">MVYNVKVKVKVKVKVRASFFIRQNRSELLRNPDQKGSLQMIRTSFFIHQNGGEFSRNPDQNRLGPVFSLARTKRCNKRFKKDDIIRVQGRFSIIETEVDGSKIKLIKMVASDVYVLNIDEEDLPKSSLSVVLVGIASDNSEINDDKITLNLNAREYIDN</sequence>
<accession>A0A397TI02</accession>
<comment type="caution">
    <text evidence="1">The sequence shown here is derived from an EMBL/GenBank/DDBJ whole genome shotgun (WGS) entry which is preliminary data.</text>
</comment>
<dbReference type="OrthoDB" id="2429520at2759"/>
<proteinExistence type="predicted"/>
<keyword evidence="2" id="KW-1185">Reference proteome</keyword>
<gene>
    <name evidence="1" type="ORF">C1645_732386</name>
</gene>
<organism evidence="1 2">
    <name type="scientific">Glomus cerebriforme</name>
    <dbReference type="NCBI Taxonomy" id="658196"/>
    <lineage>
        <taxon>Eukaryota</taxon>
        <taxon>Fungi</taxon>
        <taxon>Fungi incertae sedis</taxon>
        <taxon>Mucoromycota</taxon>
        <taxon>Glomeromycotina</taxon>
        <taxon>Glomeromycetes</taxon>
        <taxon>Glomerales</taxon>
        <taxon>Glomeraceae</taxon>
        <taxon>Glomus</taxon>
    </lineage>
</organism>
<evidence type="ECO:0000313" key="2">
    <source>
        <dbReference type="Proteomes" id="UP000265703"/>
    </source>
</evidence>
<dbReference type="EMBL" id="QKYT01000028">
    <property type="protein sequence ID" value="RIA97552.1"/>
    <property type="molecule type" value="Genomic_DNA"/>
</dbReference>
<protein>
    <submittedName>
        <fullName evidence="1">Uncharacterized protein</fullName>
    </submittedName>
</protein>
<dbReference type="STRING" id="658196.A0A397TI02"/>
<evidence type="ECO:0000313" key="1">
    <source>
        <dbReference type="EMBL" id="RIA97552.1"/>
    </source>
</evidence>
<name>A0A397TI02_9GLOM</name>
<reference evidence="1 2" key="1">
    <citation type="submission" date="2018-06" db="EMBL/GenBank/DDBJ databases">
        <title>Comparative genomics reveals the genomic features of Rhizophagus irregularis, R. cerebriforme, R. diaphanum and Gigaspora rosea, and their symbiotic lifestyle signature.</title>
        <authorList>
            <person name="Morin E."/>
            <person name="San Clemente H."/>
            <person name="Chen E.C.H."/>
            <person name="De La Providencia I."/>
            <person name="Hainaut M."/>
            <person name="Kuo A."/>
            <person name="Kohler A."/>
            <person name="Murat C."/>
            <person name="Tang N."/>
            <person name="Roy S."/>
            <person name="Loubradou J."/>
            <person name="Henrissat B."/>
            <person name="Grigoriev I.V."/>
            <person name="Corradi N."/>
            <person name="Roux C."/>
            <person name="Martin F.M."/>
        </authorList>
    </citation>
    <scope>NUCLEOTIDE SEQUENCE [LARGE SCALE GENOMIC DNA]</scope>
    <source>
        <strain evidence="1 2">DAOM 227022</strain>
    </source>
</reference>
<dbReference type="AlphaFoldDB" id="A0A397TI02"/>